<evidence type="ECO:0000313" key="2">
    <source>
        <dbReference type="EMBL" id="PXV79076.1"/>
    </source>
</evidence>
<protein>
    <submittedName>
        <fullName evidence="2">Uncharacterized protein</fullName>
    </submittedName>
</protein>
<accession>A0ABX5M8D1</accession>
<feature type="transmembrane region" description="Helical" evidence="1">
    <location>
        <begin position="16"/>
        <end position="37"/>
    </location>
</feature>
<keyword evidence="1" id="KW-1133">Transmembrane helix</keyword>
<keyword evidence="3" id="KW-1185">Reference proteome</keyword>
<evidence type="ECO:0000313" key="3">
    <source>
        <dbReference type="Proteomes" id="UP000247780"/>
    </source>
</evidence>
<evidence type="ECO:0000256" key="1">
    <source>
        <dbReference type="SAM" id="Phobius"/>
    </source>
</evidence>
<sequence length="41" mass="4929">MLVTFVSYLVILYQNYLIKFVTIINSYHLYLLVPNFIRLSC</sequence>
<dbReference type="EMBL" id="QICQ01000025">
    <property type="protein sequence ID" value="PXV79076.1"/>
    <property type="molecule type" value="Genomic_DNA"/>
</dbReference>
<keyword evidence="1" id="KW-0812">Transmembrane</keyword>
<name>A0ABX5M8D1_9PROT</name>
<reference evidence="2 3" key="1">
    <citation type="submission" date="2018-04" db="EMBL/GenBank/DDBJ databases">
        <title>Active sludge and wastewater microbial communities from Klosterneuburg, Austria.</title>
        <authorList>
            <person name="Wagner M."/>
        </authorList>
    </citation>
    <scope>NUCLEOTIDE SEQUENCE [LARGE SCALE GENOMIC DNA]</scope>
    <source>
        <strain evidence="2 3">Nm 57</strain>
    </source>
</reference>
<proteinExistence type="predicted"/>
<dbReference type="Proteomes" id="UP000247780">
    <property type="component" value="Unassembled WGS sequence"/>
</dbReference>
<gene>
    <name evidence="2" type="ORF">C8R14_12511</name>
</gene>
<comment type="caution">
    <text evidence="2">The sequence shown here is derived from an EMBL/GenBank/DDBJ whole genome shotgun (WGS) entry which is preliminary data.</text>
</comment>
<organism evidence="2 3">
    <name type="scientific">Nitrosomonas eutropha</name>
    <dbReference type="NCBI Taxonomy" id="916"/>
    <lineage>
        <taxon>Bacteria</taxon>
        <taxon>Pseudomonadati</taxon>
        <taxon>Pseudomonadota</taxon>
        <taxon>Betaproteobacteria</taxon>
        <taxon>Nitrosomonadales</taxon>
        <taxon>Nitrosomonadaceae</taxon>
        <taxon>Nitrosomonas</taxon>
    </lineage>
</organism>
<keyword evidence="1" id="KW-0472">Membrane</keyword>